<dbReference type="EMBL" id="BONC01000032">
    <property type="protein sequence ID" value="GIF58318.1"/>
    <property type="molecule type" value="Genomic_DNA"/>
</dbReference>
<organism evidence="3 4">
    <name type="scientific">Asanoa iriomotensis</name>
    <dbReference type="NCBI Taxonomy" id="234613"/>
    <lineage>
        <taxon>Bacteria</taxon>
        <taxon>Bacillati</taxon>
        <taxon>Actinomycetota</taxon>
        <taxon>Actinomycetes</taxon>
        <taxon>Micromonosporales</taxon>
        <taxon>Micromonosporaceae</taxon>
        <taxon>Asanoa</taxon>
    </lineage>
</organism>
<evidence type="ECO:0000256" key="2">
    <source>
        <dbReference type="SAM" id="Phobius"/>
    </source>
</evidence>
<feature type="transmembrane region" description="Helical" evidence="2">
    <location>
        <begin position="166"/>
        <end position="186"/>
    </location>
</feature>
<sequence>MTAAADRPTGGRAESDATAVPAVRPPAPVDAAPAGSVSTETGAPRRAYPLLRFLPFVATVLYVAAVLLAADTAVLDLVKYALYLALALTLPGTLVYRALRRTPHSLLDDLAMGTAIGLVLELPAWLLVSVLDLRGALWAWPLVVLALFAATPRLRRHLRPPRYATAAPLGFSWAVGGAVAFFTTYLSSTFLERNPILPTSDDTRQYLDLAYQLSLAGEAKHHFPLHVPQVAGEPLFYHWFGYAHMAATSMIGGIDLPVVALRLAIPFLCALAILLTAVVGWRISGRALVGAVAAALFFVVGETNFTDPVTMPFGTQASFVIWHGMSMIYSWVLLIALIGVVCALLKGELGRGGFALAFLLLLASSGAKASSLPPVAAALLVTFVVVLVVRRRIPWTLLILGVLAAAAQLFALAVLFRFQSYGVTPEPMWSFERFWTPPDGPMWLAVLPVWLAFLVNMQLRTAGIVPLLWLRRGRLEPSQVFLLAGGIAGPLIYLMVKQPGDGNQYFARAGFTFAVLLSAWGYVMVFDRAKLSRAGRVFLAVEALALAVVLVVAQFRLAGPAEASVPPRPIDPLLPLLRWALVLAAVLLLVTALWPALSRWLPALRGRGGIVALTAILVVGAPGLIMDMRKSERFSNGGAYATISLPKSRVDAARWLRDHSAATDVVATNAHCINTPADGYCDPRSFWLSAYSERRVLVEGWAFAPRVSAAGSWAFWDQPLLDRNDAAFTAPTAASLAALRSDDGVRWLVADHEVAAESPELRILARLRYSNDRIFVYELS</sequence>
<feature type="transmembrane region" description="Helical" evidence="2">
    <location>
        <begin position="505"/>
        <end position="525"/>
    </location>
</feature>
<dbReference type="Proteomes" id="UP000624325">
    <property type="component" value="Unassembled WGS sequence"/>
</dbReference>
<feature type="transmembrane region" description="Helical" evidence="2">
    <location>
        <begin position="480"/>
        <end position="499"/>
    </location>
</feature>
<protein>
    <recommendedName>
        <fullName evidence="5">4-amino-4-deoxy-L-arabinose transferase-like glycosyltransferase</fullName>
    </recommendedName>
</protein>
<feature type="transmembrane region" description="Helical" evidence="2">
    <location>
        <begin position="537"/>
        <end position="557"/>
    </location>
</feature>
<feature type="transmembrane region" description="Helical" evidence="2">
    <location>
        <begin position="53"/>
        <end position="74"/>
    </location>
</feature>
<comment type="caution">
    <text evidence="3">The sequence shown here is derived from an EMBL/GenBank/DDBJ whole genome shotgun (WGS) entry which is preliminary data.</text>
</comment>
<feature type="transmembrane region" description="Helical" evidence="2">
    <location>
        <begin position="397"/>
        <end position="420"/>
    </location>
</feature>
<keyword evidence="2" id="KW-0812">Transmembrane</keyword>
<feature type="transmembrane region" description="Helical" evidence="2">
    <location>
        <begin position="577"/>
        <end position="597"/>
    </location>
</feature>
<feature type="transmembrane region" description="Helical" evidence="2">
    <location>
        <begin position="137"/>
        <end position="154"/>
    </location>
</feature>
<evidence type="ECO:0000313" key="3">
    <source>
        <dbReference type="EMBL" id="GIF58318.1"/>
    </source>
</evidence>
<evidence type="ECO:0000256" key="1">
    <source>
        <dbReference type="SAM" id="MobiDB-lite"/>
    </source>
</evidence>
<feature type="transmembrane region" description="Helical" evidence="2">
    <location>
        <begin position="259"/>
        <end position="281"/>
    </location>
</feature>
<proteinExistence type="predicted"/>
<feature type="transmembrane region" description="Helical" evidence="2">
    <location>
        <begin position="352"/>
        <end position="369"/>
    </location>
</feature>
<feature type="transmembrane region" description="Helical" evidence="2">
    <location>
        <begin position="80"/>
        <end position="99"/>
    </location>
</feature>
<feature type="transmembrane region" description="Helical" evidence="2">
    <location>
        <begin position="440"/>
        <end position="459"/>
    </location>
</feature>
<name>A0ABQ4C6B3_9ACTN</name>
<feature type="transmembrane region" description="Helical" evidence="2">
    <location>
        <begin position="111"/>
        <end position="131"/>
    </location>
</feature>
<dbReference type="RefSeq" id="WP_203704766.1">
    <property type="nucleotide sequence ID" value="NZ_BAAALU010000027.1"/>
</dbReference>
<feature type="transmembrane region" description="Helical" evidence="2">
    <location>
        <begin position="609"/>
        <end position="626"/>
    </location>
</feature>
<feature type="transmembrane region" description="Helical" evidence="2">
    <location>
        <begin position="375"/>
        <end position="390"/>
    </location>
</feature>
<accession>A0ABQ4C6B3</accession>
<feature type="transmembrane region" description="Helical" evidence="2">
    <location>
        <begin position="288"/>
        <end position="306"/>
    </location>
</feature>
<keyword evidence="2" id="KW-1133">Transmembrane helix</keyword>
<keyword evidence="2" id="KW-0472">Membrane</keyword>
<keyword evidence="4" id="KW-1185">Reference proteome</keyword>
<gene>
    <name evidence="3" type="ORF">Air01nite_44130</name>
</gene>
<evidence type="ECO:0000313" key="4">
    <source>
        <dbReference type="Proteomes" id="UP000624325"/>
    </source>
</evidence>
<feature type="transmembrane region" description="Helical" evidence="2">
    <location>
        <begin position="326"/>
        <end position="345"/>
    </location>
</feature>
<reference evidence="3 4" key="1">
    <citation type="submission" date="2021-01" db="EMBL/GenBank/DDBJ databases">
        <title>Whole genome shotgun sequence of Asanoa iriomotensis NBRC 100142.</title>
        <authorList>
            <person name="Komaki H."/>
            <person name="Tamura T."/>
        </authorList>
    </citation>
    <scope>NUCLEOTIDE SEQUENCE [LARGE SCALE GENOMIC DNA]</scope>
    <source>
        <strain evidence="3 4">NBRC 100142</strain>
    </source>
</reference>
<evidence type="ECO:0008006" key="5">
    <source>
        <dbReference type="Google" id="ProtNLM"/>
    </source>
</evidence>
<feature type="region of interest" description="Disordered" evidence="1">
    <location>
        <begin position="1"/>
        <end position="41"/>
    </location>
</feature>